<evidence type="ECO:0000256" key="1">
    <source>
        <dbReference type="SAM" id="MobiDB-lite"/>
    </source>
</evidence>
<evidence type="ECO:0000313" key="3">
    <source>
        <dbReference type="Proteomes" id="UP000053157"/>
    </source>
</evidence>
<name>A0A0W1SVX5_9EURY</name>
<organism evidence="2 3">
    <name type="scientific">Haloferax profundi</name>
    <dbReference type="NCBI Taxonomy" id="1544718"/>
    <lineage>
        <taxon>Archaea</taxon>
        <taxon>Methanobacteriati</taxon>
        <taxon>Methanobacteriota</taxon>
        <taxon>Stenosarchaea group</taxon>
        <taxon>Halobacteria</taxon>
        <taxon>Halobacteriales</taxon>
        <taxon>Haloferacaceae</taxon>
        <taxon>Haloferax</taxon>
    </lineage>
</organism>
<accession>A0A0W1SVX5</accession>
<proteinExistence type="predicted"/>
<sequence>MTMSKSKRVLSGNAAGIDTPTPTTHDCIFISLQMQRMSLTFPSLLSILSKCTRLFLLLSSIDLRRCGRPSDWTVDGD</sequence>
<feature type="region of interest" description="Disordered" evidence="1">
    <location>
        <begin position="1"/>
        <end position="23"/>
    </location>
</feature>
<dbReference type="Proteomes" id="UP000053157">
    <property type="component" value="Unassembled WGS sequence"/>
</dbReference>
<gene>
    <name evidence="2" type="ORF">AUR66_08185</name>
</gene>
<dbReference type="AlphaFoldDB" id="A0A0W1SVX5"/>
<comment type="caution">
    <text evidence="2">The sequence shown here is derived from an EMBL/GenBank/DDBJ whole genome shotgun (WGS) entry which is preliminary data.</text>
</comment>
<keyword evidence="3" id="KW-1185">Reference proteome</keyword>
<evidence type="ECO:0000313" key="2">
    <source>
        <dbReference type="EMBL" id="KTG30371.1"/>
    </source>
</evidence>
<protein>
    <submittedName>
        <fullName evidence="2">Uncharacterized protein</fullName>
    </submittedName>
</protein>
<dbReference type="EMBL" id="LOPV01000051">
    <property type="protein sequence ID" value="KTG30371.1"/>
    <property type="molecule type" value="Genomic_DNA"/>
</dbReference>
<reference evidence="2 3" key="1">
    <citation type="submission" date="2015-12" db="EMBL/GenBank/DDBJ databases">
        <title>Haloferax profundi sp. nov. isolated from the Discovery deep brine-seawater interface in the Red Sea.</title>
        <authorList>
            <person name="Zhang G."/>
            <person name="Stingl U."/>
            <person name="Rashid M."/>
        </authorList>
    </citation>
    <scope>NUCLEOTIDE SEQUENCE [LARGE SCALE GENOMIC DNA]</scope>
    <source>
        <strain evidence="2 3">SB29</strain>
    </source>
</reference>